<name>A0A7C8HY78_9PLEO</name>
<dbReference type="GO" id="GO:0010333">
    <property type="term" value="F:terpene synthase activity"/>
    <property type="evidence" value="ECO:0007669"/>
    <property type="project" value="InterPro"/>
</dbReference>
<gene>
    <name evidence="2" type="ORF">BDV95DRAFT_508760</name>
</gene>
<evidence type="ECO:0000313" key="3">
    <source>
        <dbReference type="Proteomes" id="UP000481861"/>
    </source>
</evidence>
<keyword evidence="3" id="KW-1185">Reference proteome</keyword>
<comment type="similarity">
    <text evidence="1">Belongs to the terpene synthase family.</text>
</comment>
<reference evidence="2 3" key="1">
    <citation type="submission" date="2020-01" db="EMBL/GenBank/DDBJ databases">
        <authorList>
            <consortium name="DOE Joint Genome Institute"/>
            <person name="Haridas S."/>
            <person name="Albert R."/>
            <person name="Binder M."/>
            <person name="Bloem J."/>
            <person name="Labutti K."/>
            <person name="Salamov A."/>
            <person name="Andreopoulos B."/>
            <person name="Baker S.E."/>
            <person name="Barry K."/>
            <person name="Bills G."/>
            <person name="Bluhm B.H."/>
            <person name="Cannon C."/>
            <person name="Castanera R."/>
            <person name="Culley D.E."/>
            <person name="Daum C."/>
            <person name="Ezra D."/>
            <person name="Gonzalez J.B."/>
            <person name="Henrissat B."/>
            <person name="Kuo A."/>
            <person name="Liang C."/>
            <person name="Lipzen A."/>
            <person name="Lutzoni F."/>
            <person name="Magnuson J."/>
            <person name="Mondo S."/>
            <person name="Nolan M."/>
            <person name="Ohm R."/>
            <person name="Pangilinan J."/>
            <person name="Park H.-J.H."/>
            <person name="Ramirez L."/>
            <person name="Alfaro M."/>
            <person name="Sun H."/>
            <person name="Tritt A."/>
            <person name="Yoshinaga Y."/>
            <person name="Zwiers L.-H.L."/>
            <person name="Turgeon B.G."/>
            <person name="Goodwin S.B."/>
            <person name="Spatafora J.W."/>
            <person name="Crous P.W."/>
            <person name="Grigoriev I.V."/>
        </authorList>
    </citation>
    <scope>NUCLEOTIDE SEQUENCE [LARGE SCALE GENOMIC DNA]</scope>
    <source>
        <strain evidence="2 3">CBS 611.86</strain>
    </source>
</reference>
<evidence type="ECO:0008006" key="4">
    <source>
        <dbReference type="Google" id="ProtNLM"/>
    </source>
</evidence>
<dbReference type="AlphaFoldDB" id="A0A7C8HY78"/>
<dbReference type="OrthoDB" id="2343925at2759"/>
<dbReference type="Gene3D" id="1.50.10.20">
    <property type="match status" value="1"/>
</dbReference>
<dbReference type="Proteomes" id="UP000481861">
    <property type="component" value="Unassembled WGS sequence"/>
</dbReference>
<proteinExistence type="inferred from homology"/>
<comment type="caution">
    <text evidence="2">The sequence shown here is derived from an EMBL/GenBank/DDBJ whole genome shotgun (WGS) entry which is preliminary data.</text>
</comment>
<dbReference type="GO" id="GO:0016102">
    <property type="term" value="P:diterpenoid biosynthetic process"/>
    <property type="evidence" value="ECO:0007669"/>
    <property type="project" value="TreeGrafter"/>
</dbReference>
<sequence>MNASVWDEDAENYLRSVFEQKAIEGNRGGFPSAFPSTIFEISWVLDLLIESGFDKDDFLLADMRKLTLLLEKNLQAHKGIVGWAPGCLPDADDTAKTISALRLLGWNKEVEPMLKAFESDASFITYRGEPKYTKEIVKCANFLSQTWMHNNGPDKWHTSVQYPMMLIAEAFVLFLKHWGKGELDSEAVPAELIHQGIPRTLLDILARTMRMQHADGSWESKREVTAYAILTLAPLLSLPWVDFLKPEGIACMYRGKAYLENNRPKWREAERLWVEKTVYSSSNLSQAYCLAASKIVVPTSFMSQKVTDLLPPQLTKKMAKMSGFFANVSPFSDAPKWKLQLSLLQSAQYTIALKGNRYNIFPPFEKASDEKYQEYIPFSWIGCKDYLSTAISAETLWQMMLVSMFSFQIDAYMETVVWEQYRDRLPELKLFIRRLCSGIPEKRKRTDDGDIEGVSKKLPGLNGISNTLGNGTTNGASNGLAANGTLQDGQPLASNGHNGFLNGGNVETVLTKYVNFAMQHPKVVQSPPSLRAWLAQELQTFLLAHITHMEDCVELASSGGTAEGSFTWQKPRTTFFNWVRSTSADHTSCPYGFVFFLCLISQNGHDVITSVQQRYALEDACRHLATMCRQYNDFGSVVRDHDEKNLNSVNFPEFDLGAPQQGASAEEVVEKRKRDLLAIAQYERRGLNRAVGELEDCLDAKVLEKLRLFIQVTDFYGHIYVARDIGIRHAAQAKAVPA</sequence>
<dbReference type="GO" id="GO:0000287">
    <property type="term" value="F:magnesium ion binding"/>
    <property type="evidence" value="ECO:0007669"/>
    <property type="project" value="TreeGrafter"/>
</dbReference>
<dbReference type="SUPFAM" id="SSF48239">
    <property type="entry name" value="Terpenoid cyclases/Protein prenyltransferases"/>
    <property type="match status" value="1"/>
</dbReference>
<dbReference type="PANTHER" id="PTHR31739:SF25">
    <property type="entry name" value="(E,E)-GERANYLLINALOOL SYNTHASE"/>
    <property type="match status" value="1"/>
</dbReference>
<dbReference type="InterPro" id="IPR008930">
    <property type="entry name" value="Terpenoid_cyclase/PrenylTrfase"/>
</dbReference>
<dbReference type="InterPro" id="IPR050148">
    <property type="entry name" value="Terpene_synthase-like"/>
</dbReference>
<accession>A0A7C8HY78</accession>
<evidence type="ECO:0000256" key="1">
    <source>
        <dbReference type="ARBA" id="ARBA00006333"/>
    </source>
</evidence>
<dbReference type="EMBL" id="JAADJZ010000040">
    <property type="protein sequence ID" value="KAF2864749.1"/>
    <property type="molecule type" value="Genomic_DNA"/>
</dbReference>
<protein>
    <recommendedName>
        <fullName evidence="4">Ent-kaurene synthase</fullName>
    </recommendedName>
</protein>
<organism evidence="2 3">
    <name type="scientific">Massariosphaeria phaeospora</name>
    <dbReference type="NCBI Taxonomy" id="100035"/>
    <lineage>
        <taxon>Eukaryota</taxon>
        <taxon>Fungi</taxon>
        <taxon>Dikarya</taxon>
        <taxon>Ascomycota</taxon>
        <taxon>Pezizomycotina</taxon>
        <taxon>Dothideomycetes</taxon>
        <taxon>Pleosporomycetidae</taxon>
        <taxon>Pleosporales</taxon>
        <taxon>Pleosporales incertae sedis</taxon>
        <taxon>Massariosphaeria</taxon>
    </lineage>
</organism>
<dbReference type="PANTHER" id="PTHR31739">
    <property type="entry name" value="ENT-COPALYL DIPHOSPHATE SYNTHASE, CHLOROPLASTIC"/>
    <property type="match status" value="1"/>
</dbReference>
<evidence type="ECO:0000313" key="2">
    <source>
        <dbReference type="EMBL" id="KAF2864749.1"/>
    </source>
</evidence>